<feature type="transmembrane region" description="Helical" evidence="7">
    <location>
        <begin position="225"/>
        <end position="245"/>
    </location>
</feature>
<evidence type="ECO:0000259" key="8">
    <source>
        <dbReference type="PROSITE" id="PS50850"/>
    </source>
</evidence>
<dbReference type="eggNOG" id="KOG0254">
    <property type="taxonomic scope" value="Eukaryota"/>
</dbReference>
<evidence type="ECO:0000256" key="4">
    <source>
        <dbReference type="ARBA" id="ARBA00022989"/>
    </source>
</evidence>
<feature type="transmembrane region" description="Helical" evidence="7">
    <location>
        <begin position="21"/>
        <end position="46"/>
    </location>
</feature>
<dbReference type="GO" id="GO:0005886">
    <property type="term" value="C:plasma membrane"/>
    <property type="evidence" value="ECO:0007669"/>
    <property type="project" value="TreeGrafter"/>
</dbReference>
<dbReference type="CDD" id="cd17502">
    <property type="entry name" value="MFS_Azr1_MDR_like"/>
    <property type="match status" value="1"/>
</dbReference>
<dbReference type="GO" id="GO:0022857">
    <property type="term" value="F:transmembrane transporter activity"/>
    <property type="evidence" value="ECO:0007669"/>
    <property type="project" value="InterPro"/>
</dbReference>
<dbReference type="Pfam" id="PF07690">
    <property type="entry name" value="MFS_1"/>
    <property type="match status" value="1"/>
</dbReference>
<evidence type="ECO:0000256" key="5">
    <source>
        <dbReference type="ARBA" id="ARBA00023136"/>
    </source>
</evidence>
<dbReference type="GeneID" id="19328880"/>
<dbReference type="SUPFAM" id="SSF103473">
    <property type="entry name" value="MFS general substrate transporter"/>
    <property type="match status" value="1"/>
</dbReference>
<dbReference type="PANTHER" id="PTHR23501">
    <property type="entry name" value="MAJOR FACILITATOR SUPERFAMILY"/>
    <property type="match status" value="1"/>
</dbReference>
<comment type="subcellular location">
    <subcellularLocation>
        <location evidence="1">Membrane</location>
        <topology evidence="1">Multi-pass membrane protein</topology>
    </subcellularLocation>
</comment>
<feature type="transmembrane region" description="Helical" evidence="7">
    <location>
        <begin position="299"/>
        <end position="319"/>
    </location>
</feature>
<feature type="transmembrane region" description="Helical" evidence="7">
    <location>
        <begin position="196"/>
        <end position="213"/>
    </location>
</feature>
<feature type="transmembrane region" description="Helical" evidence="7">
    <location>
        <begin position="265"/>
        <end position="287"/>
    </location>
</feature>
<evidence type="ECO:0000256" key="3">
    <source>
        <dbReference type="ARBA" id="ARBA00022692"/>
    </source>
</evidence>
<feature type="transmembrane region" description="Helical" evidence="7">
    <location>
        <begin position="95"/>
        <end position="116"/>
    </location>
</feature>
<evidence type="ECO:0000256" key="7">
    <source>
        <dbReference type="SAM" id="Phobius"/>
    </source>
</evidence>
<evidence type="ECO:0000256" key="6">
    <source>
        <dbReference type="SAM" id="MobiDB-lite"/>
    </source>
</evidence>
<evidence type="ECO:0000256" key="2">
    <source>
        <dbReference type="ARBA" id="ARBA00022448"/>
    </source>
</evidence>
<feature type="transmembrane region" description="Helical" evidence="7">
    <location>
        <begin position="356"/>
        <end position="377"/>
    </location>
</feature>
<organism evidence="9 10">
    <name type="scientific">Phaeoacremonium minimum (strain UCR-PA7)</name>
    <name type="common">Esca disease fungus</name>
    <name type="synonym">Togninia minima</name>
    <dbReference type="NCBI Taxonomy" id="1286976"/>
    <lineage>
        <taxon>Eukaryota</taxon>
        <taxon>Fungi</taxon>
        <taxon>Dikarya</taxon>
        <taxon>Ascomycota</taxon>
        <taxon>Pezizomycotina</taxon>
        <taxon>Sordariomycetes</taxon>
        <taxon>Sordariomycetidae</taxon>
        <taxon>Togniniales</taxon>
        <taxon>Togniniaceae</taxon>
        <taxon>Phaeoacremonium</taxon>
    </lineage>
</organism>
<dbReference type="InterPro" id="IPR020846">
    <property type="entry name" value="MFS_dom"/>
</dbReference>
<gene>
    <name evidence="9" type="ORF">UCRPA7_8063</name>
</gene>
<feature type="region of interest" description="Disordered" evidence="6">
    <location>
        <begin position="491"/>
        <end position="524"/>
    </location>
</feature>
<evidence type="ECO:0000313" key="10">
    <source>
        <dbReference type="Proteomes" id="UP000014074"/>
    </source>
</evidence>
<dbReference type="Gene3D" id="1.20.1250.20">
    <property type="entry name" value="MFS general substrate transporter like domains"/>
    <property type="match status" value="2"/>
</dbReference>
<dbReference type="PANTHER" id="PTHR23501:SF153">
    <property type="entry name" value="AFLATOXIN EFFLUX PUMP, PUTATIVE-RELATED"/>
    <property type="match status" value="1"/>
</dbReference>
<dbReference type="OrthoDB" id="10021397at2759"/>
<dbReference type="AlphaFoldDB" id="R8BAY5"/>
<keyword evidence="4 7" id="KW-1133">Transmembrane helix</keyword>
<protein>
    <submittedName>
        <fullName evidence="9">Putative mfs aflatoxin efflux protein</fullName>
    </submittedName>
</protein>
<evidence type="ECO:0000313" key="9">
    <source>
        <dbReference type="EMBL" id="EON96442.1"/>
    </source>
</evidence>
<dbReference type="InterPro" id="IPR036259">
    <property type="entry name" value="MFS_trans_sf"/>
</dbReference>
<dbReference type="KEGG" id="tmn:UCRPA7_8063"/>
<feature type="transmembrane region" description="Helical" evidence="7">
    <location>
        <begin position="389"/>
        <end position="413"/>
    </location>
</feature>
<feature type="transmembrane region" description="Helical" evidence="7">
    <location>
        <begin position="153"/>
        <end position="176"/>
    </location>
</feature>
<sequence>MAVAPPGHEPVDYVYPTGLRLALLMISIFIGMFLVALDKLIITTAIPQITNDFHSSNDIGCVKNTFLAAVLLFEVGSAICGSAPNSVAFIIGRAIAGLGAGGVQSGVIVIIVYAVPLQKRPLYQGLFGAVYGIASVIGPIVGGAFTSNVTWRWCFYLNLPLGGVVLIFVFFLLRIPDRPNTAGTLKDKLLQLNVEGLVALVPGVVCLCLALQWGGFTYSWSNGRIIALLVLAFVLLVAFVLIQIWKPGRATVPPRIFVQRSIGSAFFVSCCLGAHQTLLLYYLPIWFQAIKGDSAVQSGIHLLPQVIALVIASIVTGVLTSRVGYYTPFLIFSICIAAIGAGLLTTLRIETTVGQWIGYQILYGWGFGGCIQAPNLAAQTVLPRDEVSIGAALMLFGQTLFGAIFVSIGQNVFDGQLAKRLASITNITPQQIEDAGVTGLLKIIPANYYDAALEAYNDSLRVCFRVALIVACLCIFGGLGMEWRNVKAEADSSTKHHDNKQDVEDRYGQGAFTDKEQKNIPRDY</sequence>
<reference evidence="10" key="1">
    <citation type="journal article" date="2013" name="Genome Announc.">
        <title>Draft genome sequence of the ascomycete Phaeoacremonium aleophilum strain UCR-PA7, a causal agent of the esca disease complex in grapevines.</title>
        <authorList>
            <person name="Blanco-Ulate B."/>
            <person name="Rolshausen P."/>
            <person name="Cantu D."/>
        </authorList>
    </citation>
    <scope>NUCLEOTIDE SEQUENCE [LARGE SCALE GENOMIC DNA]</scope>
    <source>
        <strain evidence="10">UCR-PA7</strain>
    </source>
</reference>
<dbReference type="HOGENOM" id="CLU_000960_22_1_1"/>
<proteinExistence type="predicted"/>
<dbReference type="FunFam" id="1.20.1250.20:FF:000196">
    <property type="entry name" value="MFS toxin efflux pump (AflT)"/>
    <property type="match status" value="1"/>
</dbReference>
<dbReference type="InterPro" id="IPR011701">
    <property type="entry name" value="MFS"/>
</dbReference>
<dbReference type="EMBL" id="KB933344">
    <property type="protein sequence ID" value="EON96442.1"/>
    <property type="molecule type" value="Genomic_DNA"/>
</dbReference>
<accession>R8BAY5</accession>
<dbReference type="RefSeq" id="XP_007918783.1">
    <property type="nucleotide sequence ID" value="XM_007920592.1"/>
</dbReference>
<keyword evidence="5 7" id="KW-0472">Membrane</keyword>
<feature type="domain" description="Major facilitator superfamily (MFS) profile" evidence="8">
    <location>
        <begin position="1"/>
        <end position="524"/>
    </location>
</feature>
<name>R8BAY5_PHAM7</name>
<keyword evidence="2" id="KW-0813">Transport</keyword>
<dbReference type="Proteomes" id="UP000014074">
    <property type="component" value="Unassembled WGS sequence"/>
</dbReference>
<dbReference type="PROSITE" id="PS50850">
    <property type="entry name" value="MFS"/>
    <property type="match status" value="1"/>
</dbReference>
<keyword evidence="10" id="KW-1185">Reference proteome</keyword>
<evidence type="ECO:0000256" key="1">
    <source>
        <dbReference type="ARBA" id="ARBA00004141"/>
    </source>
</evidence>
<feature type="transmembrane region" description="Helical" evidence="7">
    <location>
        <begin position="462"/>
        <end position="481"/>
    </location>
</feature>
<feature type="transmembrane region" description="Helical" evidence="7">
    <location>
        <begin position="325"/>
        <end position="344"/>
    </location>
</feature>
<feature type="transmembrane region" description="Helical" evidence="7">
    <location>
        <begin position="122"/>
        <end position="141"/>
    </location>
</feature>
<keyword evidence="3 7" id="KW-0812">Transmembrane</keyword>